<feature type="transmembrane region" description="Helical" evidence="7">
    <location>
        <begin position="238"/>
        <end position="261"/>
    </location>
</feature>
<gene>
    <name evidence="8" type="ORF">RUMHYD_01794</name>
</gene>
<dbReference type="PANTHER" id="PTHR30213">
    <property type="entry name" value="INNER MEMBRANE PROTEIN YHJD"/>
    <property type="match status" value="1"/>
</dbReference>
<name>C0CLS1_BLAHS</name>
<dbReference type="Pfam" id="PF03631">
    <property type="entry name" value="Virul_fac_BrkB"/>
    <property type="match status" value="1"/>
</dbReference>
<keyword evidence="2" id="KW-1003">Cell membrane</keyword>
<evidence type="ECO:0000256" key="3">
    <source>
        <dbReference type="ARBA" id="ARBA00022692"/>
    </source>
</evidence>
<dbReference type="EMBL" id="ACBZ01000091">
    <property type="protein sequence ID" value="EEG49285.1"/>
    <property type="molecule type" value="Genomic_DNA"/>
</dbReference>
<evidence type="ECO:0008006" key="10">
    <source>
        <dbReference type="Google" id="ProtNLM"/>
    </source>
</evidence>
<protein>
    <recommendedName>
        <fullName evidence="10">YihY family inner membrane protein</fullName>
    </recommendedName>
</protein>
<dbReference type="NCBIfam" id="TIGR00765">
    <property type="entry name" value="yihY_not_rbn"/>
    <property type="match status" value="1"/>
</dbReference>
<feature type="transmembrane region" description="Helical" evidence="7">
    <location>
        <begin position="130"/>
        <end position="152"/>
    </location>
</feature>
<feature type="transmembrane region" description="Helical" evidence="7">
    <location>
        <begin position="208"/>
        <end position="232"/>
    </location>
</feature>
<evidence type="ECO:0000256" key="2">
    <source>
        <dbReference type="ARBA" id="ARBA00022475"/>
    </source>
</evidence>
<keyword evidence="3 7" id="KW-0812">Transmembrane</keyword>
<feature type="coiled-coil region" evidence="6">
    <location>
        <begin position="277"/>
        <end position="322"/>
    </location>
</feature>
<feature type="transmembrane region" description="Helical" evidence="7">
    <location>
        <begin position="172"/>
        <end position="196"/>
    </location>
</feature>
<proteinExistence type="predicted"/>
<keyword evidence="9" id="KW-1185">Reference proteome</keyword>
<evidence type="ECO:0000313" key="9">
    <source>
        <dbReference type="Proteomes" id="UP000003100"/>
    </source>
</evidence>
<organism evidence="8 9">
    <name type="scientific">Blautia hydrogenotrophica (strain DSM 10507 / JCM 14656 / S5a33)</name>
    <name type="common">Ruminococcus hydrogenotrophicus</name>
    <dbReference type="NCBI Taxonomy" id="476272"/>
    <lineage>
        <taxon>Bacteria</taxon>
        <taxon>Bacillati</taxon>
        <taxon>Bacillota</taxon>
        <taxon>Clostridia</taxon>
        <taxon>Lachnospirales</taxon>
        <taxon>Lachnospiraceae</taxon>
        <taxon>Blautia</taxon>
    </lineage>
</organism>
<dbReference type="HOGENOM" id="CLU_045539_4_4_9"/>
<evidence type="ECO:0000313" key="8">
    <source>
        <dbReference type="EMBL" id="EEG49285.1"/>
    </source>
</evidence>
<comment type="caution">
    <text evidence="8">The sequence shown here is derived from an EMBL/GenBank/DDBJ whole genome shotgun (WGS) entry which is preliminary data.</text>
</comment>
<evidence type="ECO:0000256" key="5">
    <source>
        <dbReference type="ARBA" id="ARBA00023136"/>
    </source>
</evidence>
<dbReference type="PANTHER" id="PTHR30213:SF0">
    <property type="entry name" value="UPF0761 MEMBRANE PROTEIN YIHY"/>
    <property type="match status" value="1"/>
</dbReference>
<accession>C0CLS1</accession>
<evidence type="ECO:0000256" key="6">
    <source>
        <dbReference type="SAM" id="Coils"/>
    </source>
</evidence>
<reference evidence="8 9" key="1">
    <citation type="submission" date="2009-01" db="EMBL/GenBank/DDBJ databases">
        <authorList>
            <person name="Fulton L."/>
            <person name="Clifton S."/>
            <person name="Fulton B."/>
            <person name="Xu J."/>
            <person name="Minx P."/>
            <person name="Pepin K.H."/>
            <person name="Johnson M."/>
            <person name="Bhonagiri V."/>
            <person name="Nash W.E."/>
            <person name="Mardis E.R."/>
            <person name="Wilson R.K."/>
        </authorList>
    </citation>
    <scope>NUCLEOTIDE SEQUENCE [LARGE SCALE GENOMIC DNA]</scope>
    <source>
        <strain evidence="9">DSM 10507 / JCM 14656 / S5a33</strain>
    </source>
</reference>
<dbReference type="eggNOG" id="COG1295">
    <property type="taxonomic scope" value="Bacteria"/>
</dbReference>
<dbReference type="Proteomes" id="UP000003100">
    <property type="component" value="Unassembled WGS sequence"/>
</dbReference>
<feature type="transmembrane region" description="Helical" evidence="7">
    <location>
        <begin position="31"/>
        <end position="52"/>
    </location>
</feature>
<keyword evidence="4 7" id="KW-1133">Transmembrane helix</keyword>
<dbReference type="PATRIC" id="fig|476272.21.peg.2171"/>
<comment type="subcellular location">
    <subcellularLocation>
        <location evidence="1">Cell membrane</location>
        <topology evidence="1">Multi-pass membrane protein</topology>
    </subcellularLocation>
</comment>
<dbReference type="GO" id="GO:0005886">
    <property type="term" value="C:plasma membrane"/>
    <property type="evidence" value="ECO:0007669"/>
    <property type="project" value="UniProtKB-SubCell"/>
</dbReference>
<reference evidence="8 9" key="2">
    <citation type="submission" date="2009-02" db="EMBL/GenBank/DDBJ databases">
        <title>Draft genome sequence of Blautia hydrogenotrophica DSM 10507 (Ruminococcus hydrogenotrophicus DSM 10507).</title>
        <authorList>
            <person name="Sudarsanam P."/>
            <person name="Ley R."/>
            <person name="Guruge J."/>
            <person name="Turnbaugh P.J."/>
            <person name="Mahowald M."/>
            <person name="Liep D."/>
            <person name="Gordon J."/>
        </authorList>
    </citation>
    <scope>NUCLEOTIDE SEQUENCE [LARGE SCALE GENOMIC DNA]</scope>
    <source>
        <strain evidence="9">DSM 10507 / JCM 14656 / S5a33</strain>
    </source>
</reference>
<dbReference type="AlphaFoldDB" id="C0CLS1"/>
<keyword evidence="6" id="KW-0175">Coiled coil</keyword>
<dbReference type="PIRSF" id="PIRSF035875">
    <property type="entry name" value="RNase_BN"/>
    <property type="match status" value="1"/>
</dbReference>
<keyword evidence="5 7" id="KW-0472">Membrane</keyword>
<dbReference type="RefSeq" id="WP_005948642.1">
    <property type="nucleotide sequence ID" value="NZ_CP136423.1"/>
</dbReference>
<sequence>MKKKLGPVLSSLSGFIRRTQKDHVGAYAAQAAYFIILSFIPFMLFLMTLVQYTPLTYNAVRSAIVSFLPREIQSFVLGIVAEVFSKSGAVLPVTLVTAIWSAGKGIQALTNGLNTIYHVKETRNWLTTRLWSMLYTVLFVFALIGSLILLVFGNSIQQTLMRYVPFLGEMVARFLGAKNFLVFIVLVLLFLFLYKALPNRRASLKSQVPGAVLTAIAWSVFSFGFSIYFTFFPNFSNMYGSLTTIILIMLWMYICMNIVLFGAEINAYYEMEFRQAHAFAKELFEREEEELKEKEKILLEKEEELRVKEEHLKEREKNVEKKS</sequence>
<evidence type="ECO:0000256" key="4">
    <source>
        <dbReference type="ARBA" id="ARBA00022989"/>
    </source>
</evidence>
<evidence type="ECO:0000256" key="7">
    <source>
        <dbReference type="SAM" id="Phobius"/>
    </source>
</evidence>
<dbReference type="InterPro" id="IPR017039">
    <property type="entry name" value="Virul_fac_BrkB"/>
</dbReference>
<evidence type="ECO:0000256" key="1">
    <source>
        <dbReference type="ARBA" id="ARBA00004651"/>
    </source>
</evidence>
<dbReference type="GeneID" id="86822183"/>